<dbReference type="PROSITE" id="PS01043">
    <property type="entry name" value="TRANSPOSASE_IS30"/>
    <property type="match status" value="1"/>
</dbReference>
<proteinExistence type="inferred from homology"/>
<dbReference type="GO" id="GO:0015074">
    <property type="term" value="P:DNA integration"/>
    <property type="evidence" value="ECO:0007669"/>
    <property type="project" value="InterPro"/>
</dbReference>
<evidence type="ECO:0000259" key="7">
    <source>
        <dbReference type="PROSITE" id="PS50994"/>
    </source>
</evidence>
<comment type="caution">
    <text evidence="8">The sequence shown here is derived from an EMBL/GenBank/DDBJ whole genome shotgun (WGS) entry which is preliminary data.</text>
</comment>
<dbReference type="GO" id="GO:0003677">
    <property type="term" value="F:DNA binding"/>
    <property type="evidence" value="ECO:0007669"/>
    <property type="project" value="UniProtKB-KW"/>
</dbReference>
<dbReference type="Gene3D" id="3.30.420.10">
    <property type="entry name" value="Ribonuclease H-like superfamily/Ribonuclease H"/>
    <property type="match status" value="1"/>
</dbReference>
<evidence type="ECO:0000256" key="3">
    <source>
        <dbReference type="ARBA" id="ARBA00022578"/>
    </source>
</evidence>
<gene>
    <name evidence="8" type="ORF">FVF58_06295</name>
</gene>
<evidence type="ECO:0000256" key="2">
    <source>
        <dbReference type="ARBA" id="ARBA00006363"/>
    </source>
</evidence>
<dbReference type="InterPro" id="IPR036397">
    <property type="entry name" value="RNaseH_sf"/>
</dbReference>
<evidence type="ECO:0000256" key="1">
    <source>
        <dbReference type="ARBA" id="ARBA00002190"/>
    </source>
</evidence>
<dbReference type="AlphaFoldDB" id="A0A5B0HHV3"/>
<reference evidence="8 9" key="1">
    <citation type="submission" date="2019-08" db="EMBL/GenBank/DDBJ databases">
        <title>Paraburkholderia sp. DCY113.</title>
        <authorList>
            <person name="Kang J."/>
        </authorList>
    </citation>
    <scope>NUCLEOTIDE SEQUENCE [LARGE SCALE GENOMIC DNA]</scope>
    <source>
        <strain evidence="8 9">DCY113</strain>
    </source>
</reference>
<dbReference type="SUPFAM" id="SSF53098">
    <property type="entry name" value="Ribonuclease H-like"/>
    <property type="match status" value="1"/>
</dbReference>
<feature type="region of interest" description="Disordered" evidence="6">
    <location>
        <begin position="170"/>
        <end position="192"/>
    </location>
</feature>
<evidence type="ECO:0000256" key="5">
    <source>
        <dbReference type="ARBA" id="ARBA00023172"/>
    </source>
</evidence>
<protein>
    <submittedName>
        <fullName evidence="8">IS30 family transposase</fullName>
    </submittedName>
</protein>
<dbReference type="GO" id="GO:0006313">
    <property type="term" value="P:DNA transposition"/>
    <property type="evidence" value="ECO:0007669"/>
    <property type="project" value="InterPro"/>
</dbReference>
<dbReference type="InterPro" id="IPR025246">
    <property type="entry name" value="IS30-like_HTH"/>
</dbReference>
<dbReference type="InterPro" id="IPR001598">
    <property type="entry name" value="Transposase_IS30_CS"/>
</dbReference>
<evidence type="ECO:0000256" key="6">
    <source>
        <dbReference type="SAM" id="MobiDB-lite"/>
    </source>
</evidence>
<evidence type="ECO:0000313" key="8">
    <source>
        <dbReference type="EMBL" id="KAA1014453.1"/>
    </source>
</evidence>
<dbReference type="InterPro" id="IPR001584">
    <property type="entry name" value="Integrase_cat-core"/>
</dbReference>
<keyword evidence="4" id="KW-0238">DNA-binding</keyword>
<dbReference type="EMBL" id="VTUZ01000003">
    <property type="protein sequence ID" value="KAA1014453.1"/>
    <property type="molecule type" value="Genomic_DNA"/>
</dbReference>
<feature type="domain" description="Integrase catalytic" evidence="7">
    <location>
        <begin position="267"/>
        <end position="446"/>
    </location>
</feature>
<comment type="function">
    <text evidence="1">Required for the transposition of the insertion element.</text>
</comment>
<dbReference type="RefSeq" id="WP_149669021.1">
    <property type="nucleotide sequence ID" value="NZ_VTUZ01000003.1"/>
</dbReference>
<organism evidence="8 9">
    <name type="scientific">Paraburkholderia panacisoli</name>
    <dbReference type="NCBI Taxonomy" id="2603818"/>
    <lineage>
        <taxon>Bacteria</taxon>
        <taxon>Pseudomonadati</taxon>
        <taxon>Pseudomonadota</taxon>
        <taxon>Betaproteobacteria</taxon>
        <taxon>Burkholderiales</taxon>
        <taxon>Burkholderiaceae</taxon>
        <taxon>Paraburkholderia</taxon>
    </lineage>
</organism>
<evidence type="ECO:0000256" key="4">
    <source>
        <dbReference type="ARBA" id="ARBA00023125"/>
    </source>
</evidence>
<dbReference type="Proteomes" id="UP000325273">
    <property type="component" value="Unassembled WGS sequence"/>
</dbReference>
<dbReference type="GO" id="GO:0004803">
    <property type="term" value="F:transposase activity"/>
    <property type="evidence" value="ECO:0007669"/>
    <property type="project" value="InterPro"/>
</dbReference>
<comment type="similarity">
    <text evidence="2">Belongs to the transposase IS30 family.</text>
</comment>
<dbReference type="PANTHER" id="PTHR10948">
    <property type="entry name" value="TRANSPOSASE"/>
    <property type="match status" value="1"/>
</dbReference>
<accession>A0A5B0HHV3</accession>
<dbReference type="PANTHER" id="PTHR10948:SF23">
    <property type="entry name" value="TRANSPOSASE INSI FOR INSERTION SEQUENCE ELEMENT IS30A-RELATED"/>
    <property type="match status" value="1"/>
</dbReference>
<dbReference type="Gene3D" id="1.10.10.60">
    <property type="entry name" value="Homeodomain-like"/>
    <property type="match status" value="1"/>
</dbReference>
<evidence type="ECO:0000313" key="9">
    <source>
        <dbReference type="Proteomes" id="UP000325273"/>
    </source>
</evidence>
<dbReference type="PROSITE" id="PS50994">
    <property type="entry name" value="INTEGRASE"/>
    <property type="match status" value="1"/>
</dbReference>
<keyword evidence="9" id="KW-1185">Reference proteome</keyword>
<dbReference type="InterPro" id="IPR012337">
    <property type="entry name" value="RNaseH-like_sf"/>
</dbReference>
<keyword evidence="3" id="KW-0815">Transposition</keyword>
<dbReference type="GO" id="GO:0005829">
    <property type="term" value="C:cytosol"/>
    <property type="evidence" value="ECO:0007669"/>
    <property type="project" value="TreeGrafter"/>
</dbReference>
<dbReference type="InterPro" id="IPR053392">
    <property type="entry name" value="Transposase_IS30-like"/>
</dbReference>
<dbReference type="NCBIfam" id="NF033563">
    <property type="entry name" value="transpos_IS30"/>
    <property type="match status" value="2"/>
</dbReference>
<dbReference type="Pfam" id="PF13936">
    <property type="entry name" value="HTH_38"/>
    <property type="match status" value="1"/>
</dbReference>
<keyword evidence="5" id="KW-0233">DNA recombination</keyword>
<name>A0A5B0HHV3_9BURK</name>
<dbReference type="InterPro" id="IPR051917">
    <property type="entry name" value="Transposase-Integrase"/>
</dbReference>
<sequence>MYKLTGRAGMRSPGAPSHRREIERRFWEQIATGITSEKAAEAVGVSQAVGTRWFRHNGGMPLFMSNPLSGRYLSFAEREEIGLLSFQGVGVREIARRIERSPSTVSRELTRNAATRSGQLEYRASVAQWKAELVAKRPKPSKLVTNPRLHHYVQDRLEGKVRDADGRAIAGPRQAPFKGRNKPHRGDRKWANGWSPEQISKRLQFDFPDDESMRISHEAIYQALYIQSRGALKRELVSCLRTGRALRVPRARAQAKAWAHVSEDVMISSRPAEVQDRAVPGHWEGDLIIGLNRSAIGTLVERSSRFTMLVHLPREKGYGLTPRTKNGPALAGYGAVTMANALKKTVTDMPAQLWRSLTWDRGKELSDHARFTVESGVKVFFADPHSPWQRGTNENTNGLLRQYFPKGTDLSRWSAREIQAVANALNTRPRKTLGWKTPAEALDEYLKSVQQSSVATTG</sequence>